<proteinExistence type="predicted"/>
<accession>A0ABT6RVB7</accession>
<dbReference type="Proteomes" id="UP001224661">
    <property type="component" value="Unassembled WGS sequence"/>
</dbReference>
<keyword evidence="2" id="KW-1185">Reference proteome</keyword>
<dbReference type="Gene3D" id="3.90.180.10">
    <property type="entry name" value="Medium-chain alcohol dehydrogenases, catalytic domain"/>
    <property type="match status" value="1"/>
</dbReference>
<name>A0ABT6RVB7_9ACTN</name>
<dbReference type="RefSeq" id="WP_282513921.1">
    <property type="nucleotide sequence ID" value="NZ_JASCIR010000011.1"/>
</dbReference>
<dbReference type="EMBL" id="JASCIR010000011">
    <property type="protein sequence ID" value="MDI3387596.1"/>
    <property type="molecule type" value="Genomic_DNA"/>
</dbReference>
<reference evidence="1 2" key="1">
    <citation type="submission" date="2023-05" db="EMBL/GenBank/DDBJ databases">
        <title>Draft genome sequence of Streptomyces sp. B-S-A8 isolated from a cave soil in Thailand.</title>
        <authorList>
            <person name="Chamroensaksri N."/>
            <person name="Muangham S."/>
        </authorList>
    </citation>
    <scope>NUCLEOTIDE SEQUENCE [LARGE SCALE GENOMIC DNA]</scope>
    <source>
        <strain evidence="1 2">B-S-A8</strain>
    </source>
</reference>
<organism evidence="1 2">
    <name type="scientific">Streptomyces solicavernae</name>
    <dbReference type="NCBI Taxonomy" id="3043614"/>
    <lineage>
        <taxon>Bacteria</taxon>
        <taxon>Bacillati</taxon>
        <taxon>Actinomycetota</taxon>
        <taxon>Actinomycetes</taxon>
        <taxon>Kitasatosporales</taxon>
        <taxon>Streptomycetaceae</taxon>
        <taxon>Streptomyces</taxon>
    </lineage>
</organism>
<sequence length="40" mass="4115">MSGAGRIRPAIGAAFPLERAADAHRSLEGRATVGKSLLLP</sequence>
<protein>
    <submittedName>
        <fullName evidence="1">Zinc-binding dehydrogenase</fullName>
    </submittedName>
</protein>
<comment type="caution">
    <text evidence="1">The sequence shown here is derived from an EMBL/GenBank/DDBJ whole genome shotgun (WGS) entry which is preliminary data.</text>
</comment>
<evidence type="ECO:0000313" key="2">
    <source>
        <dbReference type="Proteomes" id="UP001224661"/>
    </source>
</evidence>
<gene>
    <name evidence="1" type="ORF">QIS99_15505</name>
</gene>
<evidence type="ECO:0000313" key="1">
    <source>
        <dbReference type="EMBL" id="MDI3387596.1"/>
    </source>
</evidence>
<dbReference type="Pfam" id="PF13602">
    <property type="entry name" value="ADH_zinc_N_2"/>
    <property type="match status" value="1"/>
</dbReference>